<proteinExistence type="predicted"/>
<keyword evidence="3" id="KW-1185">Reference proteome</keyword>
<name>A0A9R1X2I0_LACSA</name>
<evidence type="ECO:0000313" key="3">
    <source>
        <dbReference type="Proteomes" id="UP000235145"/>
    </source>
</evidence>
<dbReference type="PANTHER" id="PTHR33116:SF79">
    <property type="entry name" value="REVERSE TRANSCRIPTASE DOMAIN, ZINC FINGER, CCHC-TYPE-RELATED"/>
    <property type="match status" value="1"/>
</dbReference>
<accession>A0A9R1X2I0</accession>
<protein>
    <submittedName>
        <fullName evidence="2">Uncharacterized protein</fullName>
    </submittedName>
</protein>
<feature type="transmembrane region" description="Helical" evidence="1">
    <location>
        <begin position="44"/>
        <end position="64"/>
    </location>
</feature>
<dbReference type="Proteomes" id="UP000235145">
    <property type="component" value="Unassembled WGS sequence"/>
</dbReference>
<dbReference type="EMBL" id="NBSK02000007">
    <property type="protein sequence ID" value="KAJ0196761.1"/>
    <property type="molecule type" value="Genomic_DNA"/>
</dbReference>
<sequence length="97" mass="10789">MVSMAYVEVISLASFTGCSLTTFPFTYLGVLVGDSMERVKLFSIGGRLTLTKFVLGSLGSYYFLIFRLPTTVGQISESCRAHFSLWVSMMTTCIFTR</sequence>
<feature type="transmembrane region" description="Helical" evidence="1">
    <location>
        <begin position="12"/>
        <end position="32"/>
    </location>
</feature>
<dbReference type="AlphaFoldDB" id="A0A9R1X2I0"/>
<comment type="caution">
    <text evidence="2">The sequence shown here is derived from an EMBL/GenBank/DDBJ whole genome shotgun (WGS) entry which is preliminary data.</text>
</comment>
<reference evidence="2 3" key="1">
    <citation type="journal article" date="2017" name="Nat. Commun.">
        <title>Genome assembly with in vitro proximity ligation data and whole-genome triplication in lettuce.</title>
        <authorList>
            <person name="Reyes-Chin-Wo S."/>
            <person name="Wang Z."/>
            <person name="Yang X."/>
            <person name="Kozik A."/>
            <person name="Arikit S."/>
            <person name="Song C."/>
            <person name="Xia L."/>
            <person name="Froenicke L."/>
            <person name="Lavelle D.O."/>
            <person name="Truco M.J."/>
            <person name="Xia R."/>
            <person name="Zhu S."/>
            <person name="Xu C."/>
            <person name="Xu H."/>
            <person name="Xu X."/>
            <person name="Cox K."/>
            <person name="Korf I."/>
            <person name="Meyers B.C."/>
            <person name="Michelmore R.W."/>
        </authorList>
    </citation>
    <scope>NUCLEOTIDE SEQUENCE [LARGE SCALE GENOMIC DNA]</scope>
    <source>
        <strain evidence="3">cv. Salinas</strain>
        <tissue evidence="2">Seedlings</tissue>
    </source>
</reference>
<evidence type="ECO:0000313" key="2">
    <source>
        <dbReference type="EMBL" id="KAJ0196761.1"/>
    </source>
</evidence>
<organism evidence="2 3">
    <name type="scientific">Lactuca sativa</name>
    <name type="common">Garden lettuce</name>
    <dbReference type="NCBI Taxonomy" id="4236"/>
    <lineage>
        <taxon>Eukaryota</taxon>
        <taxon>Viridiplantae</taxon>
        <taxon>Streptophyta</taxon>
        <taxon>Embryophyta</taxon>
        <taxon>Tracheophyta</taxon>
        <taxon>Spermatophyta</taxon>
        <taxon>Magnoliopsida</taxon>
        <taxon>eudicotyledons</taxon>
        <taxon>Gunneridae</taxon>
        <taxon>Pentapetalae</taxon>
        <taxon>asterids</taxon>
        <taxon>campanulids</taxon>
        <taxon>Asterales</taxon>
        <taxon>Asteraceae</taxon>
        <taxon>Cichorioideae</taxon>
        <taxon>Cichorieae</taxon>
        <taxon>Lactucinae</taxon>
        <taxon>Lactuca</taxon>
    </lineage>
</organism>
<keyword evidence="1" id="KW-1133">Transmembrane helix</keyword>
<dbReference type="PANTHER" id="PTHR33116">
    <property type="entry name" value="REVERSE TRANSCRIPTASE ZINC-BINDING DOMAIN-CONTAINING PROTEIN-RELATED-RELATED"/>
    <property type="match status" value="1"/>
</dbReference>
<evidence type="ECO:0000256" key="1">
    <source>
        <dbReference type="SAM" id="Phobius"/>
    </source>
</evidence>
<keyword evidence="1" id="KW-0472">Membrane</keyword>
<gene>
    <name evidence="2" type="ORF">LSAT_V11C700381850</name>
</gene>
<keyword evidence="1" id="KW-0812">Transmembrane</keyword>